<dbReference type="Pfam" id="PF06074">
    <property type="entry name" value="Portal_Mu"/>
    <property type="match status" value="1"/>
</dbReference>
<protein>
    <recommendedName>
        <fullName evidence="3">Portal protein</fullName>
    </recommendedName>
</protein>
<evidence type="ECO:0000313" key="2">
    <source>
        <dbReference type="EMBL" id="KKM07003.1"/>
    </source>
</evidence>
<dbReference type="AlphaFoldDB" id="A0A0F9K744"/>
<dbReference type="InterPro" id="IPR009279">
    <property type="entry name" value="Portal_Mu"/>
</dbReference>
<sequence length="469" mass="51636">MAGKKKGQPKVTKAKAQAQAALGGPNRFGGVIAEDFLPELRYPQAAVTYNEMRKNSPVIGGFLRAIESAFRSTTWKSVPYDNSSVGYARAGFLQETIEDTNRPWSDIMSDILTFLPFGFSFNEMVFKLREGSDGHPTSKFRDGKVGFKDFVLIPHDSIIEWIYDEPNEPDELIGVRQLVMNGGFGDGRGGTADVPLNKSLLFRTRAEKNSPEGESVLRQAYRPWYYMSNLEAVEAISLERTGAGIPVLHLPPGATTKAEAGNLSDIEVAKQIVRQVRVDEQGGIVEPDGWSFRLEMSKGLRPELFDLAIKRHRANILMSVLAVFLELGTARVGSFATAKSGRSYFENSLEGYVKIVEDVFNLCAVPLLFELNGITDGQLPKLTHTTFAGEGMVETVESVLKLLEAGLLDTDKAVLSEYLSDILHLPRGATITEQRIHEPHSEGHDKEEEEEETEEPTPTVNTNGATVAG</sequence>
<comment type="caution">
    <text evidence="2">The sequence shown here is derived from an EMBL/GenBank/DDBJ whole genome shotgun (WGS) entry which is preliminary data.</text>
</comment>
<feature type="compositionally biased region" description="Polar residues" evidence="1">
    <location>
        <begin position="460"/>
        <end position="469"/>
    </location>
</feature>
<evidence type="ECO:0008006" key="3">
    <source>
        <dbReference type="Google" id="ProtNLM"/>
    </source>
</evidence>
<feature type="compositionally biased region" description="Basic and acidic residues" evidence="1">
    <location>
        <begin position="434"/>
        <end position="446"/>
    </location>
</feature>
<organism evidence="2">
    <name type="scientific">marine sediment metagenome</name>
    <dbReference type="NCBI Taxonomy" id="412755"/>
    <lineage>
        <taxon>unclassified sequences</taxon>
        <taxon>metagenomes</taxon>
        <taxon>ecological metagenomes</taxon>
    </lineage>
</organism>
<proteinExistence type="predicted"/>
<feature type="region of interest" description="Disordered" evidence="1">
    <location>
        <begin position="432"/>
        <end position="469"/>
    </location>
</feature>
<evidence type="ECO:0000256" key="1">
    <source>
        <dbReference type="SAM" id="MobiDB-lite"/>
    </source>
</evidence>
<gene>
    <name evidence="2" type="ORF">LCGC14_1738300</name>
</gene>
<reference evidence="2" key="1">
    <citation type="journal article" date="2015" name="Nature">
        <title>Complex archaea that bridge the gap between prokaryotes and eukaryotes.</title>
        <authorList>
            <person name="Spang A."/>
            <person name="Saw J.H."/>
            <person name="Jorgensen S.L."/>
            <person name="Zaremba-Niedzwiedzka K."/>
            <person name="Martijn J."/>
            <person name="Lind A.E."/>
            <person name="van Eijk R."/>
            <person name="Schleper C."/>
            <person name="Guy L."/>
            <person name="Ettema T.J."/>
        </authorList>
    </citation>
    <scope>NUCLEOTIDE SEQUENCE</scope>
</reference>
<dbReference type="EMBL" id="LAZR01015867">
    <property type="protein sequence ID" value="KKM07003.1"/>
    <property type="molecule type" value="Genomic_DNA"/>
</dbReference>
<name>A0A0F9K744_9ZZZZ</name>
<accession>A0A0F9K744</accession>